<gene>
    <name evidence="15" type="ORF">K452DRAFT_271236</name>
</gene>
<keyword evidence="6 12" id="KW-0479">Metal-binding</keyword>
<evidence type="ECO:0000256" key="2">
    <source>
        <dbReference type="ARBA" id="ARBA00004167"/>
    </source>
</evidence>
<dbReference type="FunFam" id="1.10.630.10:FF:000047">
    <property type="entry name" value="Cytochrome P450 monooxygenase"/>
    <property type="match status" value="1"/>
</dbReference>
<dbReference type="GO" id="GO:0020037">
    <property type="term" value="F:heme binding"/>
    <property type="evidence" value="ECO:0007669"/>
    <property type="project" value="InterPro"/>
</dbReference>
<dbReference type="Gene3D" id="1.10.630.10">
    <property type="entry name" value="Cytochrome P450"/>
    <property type="match status" value="1"/>
</dbReference>
<dbReference type="PRINTS" id="PR00385">
    <property type="entry name" value="P450"/>
</dbReference>
<evidence type="ECO:0000256" key="1">
    <source>
        <dbReference type="ARBA" id="ARBA00001971"/>
    </source>
</evidence>
<comment type="similarity">
    <text evidence="3 13">Belongs to the cytochrome P450 family.</text>
</comment>
<evidence type="ECO:0000256" key="11">
    <source>
        <dbReference type="ARBA" id="ARBA00023136"/>
    </source>
</evidence>
<evidence type="ECO:0000313" key="16">
    <source>
        <dbReference type="Proteomes" id="UP000799438"/>
    </source>
</evidence>
<dbReference type="InterPro" id="IPR050121">
    <property type="entry name" value="Cytochrome_P450_monoxygenase"/>
</dbReference>
<dbReference type="PRINTS" id="PR00463">
    <property type="entry name" value="EP450I"/>
</dbReference>
<proteinExistence type="inferred from homology"/>
<dbReference type="CDD" id="cd11058">
    <property type="entry name" value="CYP60B-like"/>
    <property type="match status" value="1"/>
</dbReference>
<accession>A0A6A6BC43</accession>
<evidence type="ECO:0000256" key="3">
    <source>
        <dbReference type="ARBA" id="ARBA00010617"/>
    </source>
</evidence>
<comment type="subcellular location">
    <subcellularLocation>
        <location evidence="2">Membrane</location>
        <topology evidence="2">Single-pass membrane protein</topology>
    </subcellularLocation>
</comment>
<dbReference type="InterPro" id="IPR036396">
    <property type="entry name" value="Cyt_P450_sf"/>
</dbReference>
<evidence type="ECO:0000313" key="15">
    <source>
        <dbReference type="EMBL" id="KAF2141616.1"/>
    </source>
</evidence>
<dbReference type="GO" id="GO:0009403">
    <property type="term" value="P:toxin biosynthetic process"/>
    <property type="evidence" value="ECO:0007669"/>
    <property type="project" value="UniProtKB-ARBA"/>
</dbReference>
<sequence length="508" mass="57926">MIVELIELNTAAVGILTIALYFIGSCVYNVYFHPLRSFPGPKILAAFSFPRIFTRTKGIDVFYLRQLHDRYGEVVRTGPSELSFTTSHAWKDIYSHSSSGKPILQKDPDAYGGSPPEDTGMFVADEANHTRQRRAFAPAFSDRALKQQEHLFLEYAELLMEKLVEKSSPRDGAESGTSEKVNIVDMYNFTTFDIMADLTFGEPLQMLRGSVYDVWVKGTFDAIKYACLVSTLHFYFPTMVKLLLHLLPPSLRKKRDDHFRYAAERVTKRLQRQTERPDIWGLVVPKDGGQATLTLKEMHGNAGTFMLAGSETTATLLSGLTFHLLKNPEKMNRLISEIRNTFHSKEDITLQGLMQLKYLHACLEEALRVYPPAPAGLPRRTPRGGCTIAGRTVPRNVTVGLHQYSAYHSSRNFALPDDFIPERWLTGTEADARFANDDKEVLHPFSIGPRNCIGQNLAYHEMRLIMAYLLWHFDVELCDESKEWTEQKVLFLWMKPPLMVRLRPVVRE</sequence>
<keyword evidence="11 14" id="KW-0472">Membrane</keyword>
<dbReference type="GO" id="GO:0016705">
    <property type="term" value="F:oxidoreductase activity, acting on paired donors, with incorporation or reduction of molecular oxygen"/>
    <property type="evidence" value="ECO:0007669"/>
    <property type="project" value="InterPro"/>
</dbReference>
<dbReference type="GeneID" id="54296523"/>
<evidence type="ECO:0000256" key="10">
    <source>
        <dbReference type="ARBA" id="ARBA00023033"/>
    </source>
</evidence>
<dbReference type="SUPFAM" id="SSF48264">
    <property type="entry name" value="Cytochrome P450"/>
    <property type="match status" value="1"/>
</dbReference>
<keyword evidence="5 14" id="KW-0812">Transmembrane</keyword>
<dbReference type="PANTHER" id="PTHR24305">
    <property type="entry name" value="CYTOCHROME P450"/>
    <property type="match status" value="1"/>
</dbReference>
<evidence type="ECO:0000256" key="6">
    <source>
        <dbReference type="ARBA" id="ARBA00022723"/>
    </source>
</evidence>
<evidence type="ECO:0008006" key="17">
    <source>
        <dbReference type="Google" id="ProtNLM"/>
    </source>
</evidence>
<evidence type="ECO:0000256" key="7">
    <source>
        <dbReference type="ARBA" id="ARBA00022989"/>
    </source>
</evidence>
<dbReference type="PANTHER" id="PTHR24305:SF210">
    <property type="entry name" value="CYTOCHROME P450 MONOOXYGENASE ASQL-RELATED"/>
    <property type="match status" value="1"/>
</dbReference>
<evidence type="ECO:0000256" key="9">
    <source>
        <dbReference type="ARBA" id="ARBA00023004"/>
    </source>
</evidence>
<evidence type="ECO:0000256" key="8">
    <source>
        <dbReference type="ARBA" id="ARBA00023002"/>
    </source>
</evidence>
<dbReference type="GO" id="GO:0004497">
    <property type="term" value="F:monooxygenase activity"/>
    <property type="evidence" value="ECO:0007669"/>
    <property type="project" value="UniProtKB-KW"/>
</dbReference>
<evidence type="ECO:0000256" key="12">
    <source>
        <dbReference type="PIRSR" id="PIRSR602401-1"/>
    </source>
</evidence>
<organism evidence="15 16">
    <name type="scientific">Aplosporella prunicola CBS 121167</name>
    <dbReference type="NCBI Taxonomy" id="1176127"/>
    <lineage>
        <taxon>Eukaryota</taxon>
        <taxon>Fungi</taxon>
        <taxon>Dikarya</taxon>
        <taxon>Ascomycota</taxon>
        <taxon>Pezizomycotina</taxon>
        <taxon>Dothideomycetes</taxon>
        <taxon>Dothideomycetes incertae sedis</taxon>
        <taxon>Botryosphaeriales</taxon>
        <taxon>Aplosporellaceae</taxon>
        <taxon>Aplosporella</taxon>
    </lineage>
</organism>
<dbReference type="OrthoDB" id="1470350at2759"/>
<keyword evidence="9 12" id="KW-0408">Iron</keyword>
<keyword evidence="10 13" id="KW-0503">Monooxygenase</keyword>
<dbReference type="InterPro" id="IPR017972">
    <property type="entry name" value="Cyt_P450_CS"/>
</dbReference>
<feature type="transmembrane region" description="Helical" evidence="14">
    <location>
        <begin position="12"/>
        <end position="32"/>
    </location>
</feature>
<keyword evidence="8 13" id="KW-0560">Oxidoreductase</keyword>
<dbReference type="RefSeq" id="XP_033397328.1">
    <property type="nucleotide sequence ID" value="XM_033539027.1"/>
</dbReference>
<dbReference type="GO" id="GO:0016020">
    <property type="term" value="C:membrane"/>
    <property type="evidence" value="ECO:0007669"/>
    <property type="project" value="UniProtKB-SubCell"/>
</dbReference>
<evidence type="ECO:0000256" key="4">
    <source>
        <dbReference type="ARBA" id="ARBA00022617"/>
    </source>
</evidence>
<dbReference type="Pfam" id="PF00067">
    <property type="entry name" value="p450"/>
    <property type="match status" value="1"/>
</dbReference>
<dbReference type="PROSITE" id="PS00086">
    <property type="entry name" value="CYTOCHROME_P450"/>
    <property type="match status" value="1"/>
</dbReference>
<dbReference type="GO" id="GO:0005506">
    <property type="term" value="F:iron ion binding"/>
    <property type="evidence" value="ECO:0007669"/>
    <property type="project" value="InterPro"/>
</dbReference>
<dbReference type="InterPro" id="IPR001128">
    <property type="entry name" value="Cyt_P450"/>
</dbReference>
<comment type="cofactor">
    <cofactor evidence="1 12">
        <name>heme</name>
        <dbReference type="ChEBI" id="CHEBI:30413"/>
    </cofactor>
</comment>
<keyword evidence="4 12" id="KW-0349">Heme</keyword>
<evidence type="ECO:0000256" key="14">
    <source>
        <dbReference type="SAM" id="Phobius"/>
    </source>
</evidence>
<dbReference type="EMBL" id="ML995486">
    <property type="protein sequence ID" value="KAF2141616.1"/>
    <property type="molecule type" value="Genomic_DNA"/>
</dbReference>
<dbReference type="AlphaFoldDB" id="A0A6A6BC43"/>
<feature type="binding site" description="axial binding residue" evidence="12">
    <location>
        <position position="452"/>
    </location>
    <ligand>
        <name>heme</name>
        <dbReference type="ChEBI" id="CHEBI:30413"/>
    </ligand>
    <ligandPart>
        <name>Fe</name>
        <dbReference type="ChEBI" id="CHEBI:18248"/>
    </ligandPart>
</feature>
<dbReference type="InterPro" id="IPR002401">
    <property type="entry name" value="Cyt_P450_E_grp-I"/>
</dbReference>
<keyword evidence="16" id="KW-1185">Reference proteome</keyword>
<protein>
    <recommendedName>
        <fullName evidence="17">Cytochrome P450</fullName>
    </recommendedName>
</protein>
<dbReference type="Proteomes" id="UP000799438">
    <property type="component" value="Unassembled WGS sequence"/>
</dbReference>
<keyword evidence="7 14" id="KW-1133">Transmembrane helix</keyword>
<evidence type="ECO:0000256" key="13">
    <source>
        <dbReference type="RuleBase" id="RU000461"/>
    </source>
</evidence>
<evidence type="ECO:0000256" key="5">
    <source>
        <dbReference type="ARBA" id="ARBA00022692"/>
    </source>
</evidence>
<reference evidence="15" key="1">
    <citation type="journal article" date="2020" name="Stud. Mycol.">
        <title>101 Dothideomycetes genomes: a test case for predicting lifestyles and emergence of pathogens.</title>
        <authorList>
            <person name="Haridas S."/>
            <person name="Albert R."/>
            <person name="Binder M."/>
            <person name="Bloem J."/>
            <person name="Labutti K."/>
            <person name="Salamov A."/>
            <person name="Andreopoulos B."/>
            <person name="Baker S."/>
            <person name="Barry K."/>
            <person name="Bills G."/>
            <person name="Bluhm B."/>
            <person name="Cannon C."/>
            <person name="Castanera R."/>
            <person name="Culley D."/>
            <person name="Daum C."/>
            <person name="Ezra D."/>
            <person name="Gonzalez J."/>
            <person name="Henrissat B."/>
            <person name="Kuo A."/>
            <person name="Liang C."/>
            <person name="Lipzen A."/>
            <person name="Lutzoni F."/>
            <person name="Magnuson J."/>
            <person name="Mondo S."/>
            <person name="Nolan M."/>
            <person name="Ohm R."/>
            <person name="Pangilinan J."/>
            <person name="Park H.-J."/>
            <person name="Ramirez L."/>
            <person name="Alfaro M."/>
            <person name="Sun H."/>
            <person name="Tritt A."/>
            <person name="Yoshinaga Y."/>
            <person name="Zwiers L.-H."/>
            <person name="Turgeon B."/>
            <person name="Goodwin S."/>
            <person name="Spatafora J."/>
            <person name="Crous P."/>
            <person name="Grigoriev I."/>
        </authorList>
    </citation>
    <scope>NUCLEOTIDE SEQUENCE</scope>
    <source>
        <strain evidence="15">CBS 121167</strain>
    </source>
</reference>
<name>A0A6A6BC43_9PEZI</name>